<evidence type="ECO:0000313" key="2">
    <source>
        <dbReference type="Proteomes" id="UP000238924"/>
    </source>
</evidence>
<name>A0ABX5B142_9SPIR</name>
<gene>
    <name evidence="1" type="ORF">DJ52_14065</name>
</gene>
<protein>
    <submittedName>
        <fullName evidence="1">Uncharacterized protein</fullName>
    </submittedName>
</protein>
<accession>A0ABX5B142</accession>
<evidence type="ECO:0000313" key="1">
    <source>
        <dbReference type="EMBL" id="PPS20905.1"/>
    </source>
</evidence>
<sequence length="65" mass="7661">MAQAKPAYGEKQKAFTSCRTIKHSSNIPKTLTQFFIKYTTQAKAFYYEIIIYLNIWLITQHQTKN</sequence>
<dbReference type="Proteomes" id="UP000238924">
    <property type="component" value="Unassembled WGS sequence"/>
</dbReference>
<organism evidence="1 2">
    <name type="scientific">Brachyspira murdochii</name>
    <dbReference type="NCBI Taxonomy" id="84378"/>
    <lineage>
        <taxon>Bacteria</taxon>
        <taxon>Pseudomonadati</taxon>
        <taxon>Spirochaetota</taxon>
        <taxon>Spirochaetia</taxon>
        <taxon>Brachyspirales</taxon>
        <taxon>Brachyspiraceae</taxon>
        <taxon>Brachyspira</taxon>
    </lineage>
</organism>
<dbReference type="EMBL" id="JJMJ01000252">
    <property type="protein sequence ID" value="PPS20905.1"/>
    <property type="molecule type" value="Genomic_DNA"/>
</dbReference>
<proteinExistence type="predicted"/>
<keyword evidence="2" id="KW-1185">Reference proteome</keyword>
<reference evidence="1 2" key="1">
    <citation type="submission" date="2014-04" db="EMBL/GenBank/DDBJ databases">
        <title>Whole genome sequence of 'Brachyspira hampsonii' D13-03603F2.</title>
        <authorList>
            <person name="Patterson A.H."/>
            <person name="Chaban B."/>
            <person name="Fernando C."/>
            <person name="Harding J.C."/>
            <person name="Hill J.E."/>
        </authorList>
    </citation>
    <scope>NUCLEOTIDE SEQUENCE [LARGE SCALE GENOMIC DNA]</scope>
    <source>
        <strain evidence="1 2">D13-03603F2</strain>
    </source>
</reference>
<comment type="caution">
    <text evidence="1">The sequence shown here is derived from an EMBL/GenBank/DDBJ whole genome shotgun (WGS) entry which is preliminary data.</text>
</comment>